<evidence type="ECO:0000259" key="2">
    <source>
        <dbReference type="Pfam" id="PF14111"/>
    </source>
</evidence>
<dbReference type="PANTHER" id="PTHR31286">
    <property type="entry name" value="GLYCINE-RICH CELL WALL STRUCTURAL PROTEIN 1.8-LIKE"/>
    <property type="match status" value="1"/>
</dbReference>
<dbReference type="AlphaFoldDB" id="A0A1R3FZ88"/>
<proteinExistence type="predicted"/>
<dbReference type="Pfam" id="PF14111">
    <property type="entry name" value="DUF4283"/>
    <property type="match status" value="1"/>
</dbReference>
<keyword evidence="4" id="KW-1185">Reference proteome</keyword>
<feature type="compositionally biased region" description="Low complexity" evidence="1">
    <location>
        <begin position="372"/>
        <end position="386"/>
    </location>
</feature>
<organism evidence="3 4">
    <name type="scientific">Corchorus olitorius</name>
    <dbReference type="NCBI Taxonomy" id="93759"/>
    <lineage>
        <taxon>Eukaryota</taxon>
        <taxon>Viridiplantae</taxon>
        <taxon>Streptophyta</taxon>
        <taxon>Embryophyta</taxon>
        <taxon>Tracheophyta</taxon>
        <taxon>Spermatophyta</taxon>
        <taxon>Magnoliopsida</taxon>
        <taxon>eudicotyledons</taxon>
        <taxon>Gunneridae</taxon>
        <taxon>Pentapetalae</taxon>
        <taxon>rosids</taxon>
        <taxon>malvids</taxon>
        <taxon>Malvales</taxon>
        <taxon>Malvaceae</taxon>
        <taxon>Grewioideae</taxon>
        <taxon>Apeibeae</taxon>
        <taxon>Corchorus</taxon>
    </lineage>
</organism>
<reference evidence="4" key="1">
    <citation type="submission" date="2013-09" db="EMBL/GenBank/DDBJ databases">
        <title>Corchorus olitorius genome sequencing.</title>
        <authorList>
            <person name="Alam M."/>
            <person name="Haque M.S."/>
            <person name="Islam M.S."/>
            <person name="Emdad E.M."/>
            <person name="Islam M.M."/>
            <person name="Ahmed B."/>
            <person name="Halim A."/>
            <person name="Hossen Q.M.M."/>
            <person name="Hossain M.Z."/>
            <person name="Ahmed R."/>
            <person name="Khan M.M."/>
            <person name="Islam R."/>
            <person name="Rashid M.M."/>
            <person name="Khan S.A."/>
            <person name="Rahman M.S."/>
            <person name="Alam M."/>
            <person name="Yahiya A.S."/>
            <person name="Khan M.S."/>
            <person name="Azam M.S."/>
            <person name="Haque T."/>
            <person name="Lashkar M.Z.H."/>
            <person name="Akhand A.I."/>
            <person name="Morshed G."/>
            <person name="Roy S."/>
            <person name="Uddin K.S."/>
            <person name="Rabeya T."/>
            <person name="Hossain A.S."/>
            <person name="Chowdhury A."/>
            <person name="Snigdha A.R."/>
            <person name="Mortoza M.S."/>
            <person name="Matin S.A."/>
            <person name="Hoque S.M.E."/>
            <person name="Islam M.K."/>
            <person name="Roy D.K."/>
            <person name="Haider R."/>
            <person name="Moosa M.M."/>
            <person name="Elias S.M."/>
            <person name="Hasan A.M."/>
            <person name="Jahan S."/>
            <person name="Shafiuddin M."/>
            <person name="Mahmood N."/>
            <person name="Shommy N.S."/>
        </authorList>
    </citation>
    <scope>NUCLEOTIDE SEQUENCE [LARGE SCALE GENOMIC DNA]</scope>
    <source>
        <strain evidence="4">cv. O-4</strain>
    </source>
</reference>
<sequence>MDTKLDRFLFLFKQDSLFSFEEASASEKSRWEVALVATKALSFKHVVLKEGIYSNPPLDHKCSNSVFIYDNVLVSTDTHEVEGDINDDLCTTLSNEDRDRIRERWALSLIVKVYGKKVGYRFLTQKLKSLWKIQAQPLVVDLGLDFFLLKFHSVEDLNWVINGGPWFWRAISSFSSVAIWVRLPELPVDYFDEGILKKIGSKIGLPLKIDANTLSGERDNQSYMKGLGPYAFTVEELGIRTIYARKKITPESPYVAAFRDVEDSYGPWMVVQSRKTKKVRSQSNGINVKETFQPNKGEFVEVNHRPLRAGNQNVDKALNLSEGVNPKLPSLRSNGVVNQPLSEQLQEPSVSVPERQPPPLNRSLSPTGSTNQPFVFQAQRPQQRQAHPGTGEGGPIRDIETSVGGSGAGDFQPSRDSGGNAIGRDPLPGKSLKRGSGSSSINPPHGRASARLRQVLVDARIRKSNAQGRSATQGNRSRMDGEKSSTMKAKNAQRPPTPINDDSSVELARVRNAQGILSRLPFDGVADADVIGYQGGIWLLWRSSRVSVQIVGSTEQEIHAVVKGC</sequence>
<dbReference type="OrthoDB" id="1002401at2759"/>
<dbReference type="InterPro" id="IPR025558">
    <property type="entry name" value="DUF4283"/>
</dbReference>
<evidence type="ECO:0000256" key="1">
    <source>
        <dbReference type="SAM" id="MobiDB-lite"/>
    </source>
</evidence>
<dbReference type="PANTHER" id="PTHR31286:SF99">
    <property type="entry name" value="DUF4283 DOMAIN-CONTAINING PROTEIN"/>
    <property type="match status" value="1"/>
</dbReference>
<dbReference type="InterPro" id="IPR040256">
    <property type="entry name" value="At4g02000-like"/>
</dbReference>
<evidence type="ECO:0000313" key="4">
    <source>
        <dbReference type="Proteomes" id="UP000187203"/>
    </source>
</evidence>
<name>A0A1R3FZ88_9ROSI</name>
<evidence type="ECO:0000313" key="3">
    <source>
        <dbReference type="EMBL" id="OMO51158.1"/>
    </source>
</evidence>
<feature type="domain" description="DUF4283" evidence="2">
    <location>
        <begin position="102"/>
        <end position="170"/>
    </location>
</feature>
<feature type="compositionally biased region" description="Polar residues" evidence="1">
    <location>
        <begin position="464"/>
        <end position="476"/>
    </location>
</feature>
<dbReference type="Proteomes" id="UP000187203">
    <property type="component" value="Unassembled WGS sequence"/>
</dbReference>
<feature type="region of interest" description="Disordered" evidence="1">
    <location>
        <begin position="342"/>
        <end position="502"/>
    </location>
</feature>
<comment type="caution">
    <text evidence="3">The sequence shown here is derived from an EMBL/GenBank/DDBJ whole genome shotgun (WGS) entry which is preliminary data.</text>
</comment>
<gene>
    <name evidence="3" type="ORF">COLO4_37787</name>
</gene>
<protein>
    <recommendedName>
        <fullName evidence="2">DUF4283 domain-containing protein</fullName>
    </recommendedName>
</protein>
<dbReference type="STRING" id="93759.A0A1R3FZ88"/>
<accession>A0A1R3FZ88</accession>
<dbReference type="EMBL" id="AWUE01024294">
    <property type="protein sequence ID" value="OMO51158.1"/>
    <property type="molecule type" value="Genomic_DNA"/>
</dbReference>
<feature type="compositionally biased region" description="Polar residues" evidence="1">
    <location>
        <begin position="362"/>
        <end position="371"/>
    </location>
</feature>